<dbReference type="Gene3D" id="3.30.60.30">
    <property type="match status" value="2"/>
</dbReference>
<proteinExistence type="predicted"/>
<keyword evidence="2" id="KW-1015">Disulfide bond</keyword>
<dbReference type="Proteomes" id="UP000792457">
    <property type="component" value="Unassembled WGS sequence"/>
</dbReference>
<dbReference type="GO" id="GO:0005518">
    <property type="term" value="F:collagen binding"/>
    <property type="evidence" value="ECO:0007669"/>
    <property type="project" value="TreeGrafter"/>
</dbReference>
<feature type="non-terminal residue" evidence="5">
    <location>
        <position position="196"/>
    </location>
</feature>
<dbReference type="SMART" id="SM00280">
    <property type="entry name" value="KAZAL"/>
    <property type="match status" value="2"/>
</dbReference>
<evidence type="ECO:0000313" key="5">
    <source>
        <dbReference type="EMBL" id="KAG8224571.1"/>
    </source>
</evidence>
<gene>
    <name evidence="5" type="ORF">J437_LFUL003090</name>
</gene>
<dbReference type="OrthoDB" id="88467at2759"/>
<name>A0A8K0NWI9_LADFU</name>
<evidence type="ECO:0000256" key="2">
    <source>
        <dbReference type="ARBA" id="ARBA00023157"/>
    </source>
</evidence>
<dbReference type="AlphaFoldDB" id="A0A8K0NWI9"/>
<sequence length="196" mass="20971">GCERKRCEHYSRCEAGTGIGGEARCICPGPCPDTVEDTPVCGTDGKTYRSECDLQVASCRNQEFIAVAFEGDCDLCRHVRCKWGATCVAGECVCPTECDGASAEPVCASDGRTYASECLMQMAACAPPPTGDPEIPEISTLAPPVASAAASAASHRLRVHHLRRPTRPLTVLFYGDCRERAASAGFGRHSRWKVDN</sequence>
<dbReference type="FunFam" id="3.30.60.30:FF:000024">
    <property type="entry name" value="Transmembrane agrin"/>
    <property type="match status" value="1"/>
</dbReference>
<dbReference type="PROSITE" id="PS51465">
    <property type="entry name" value="KAZAL_2"/>
    <property type="match status" value="2"/>
</dbReference>
<keyword evidence="3" id="KW-0325">Glycoprotein</keyword>
<dbReference type="CDD" id="cd00104">
    <property type="entry name" value="KAZAL_FS"/>
    <property type="match status" value="2"/>
</dbReference>
<evidence type="ECO:0000259" key="4">
    <source>
        <dbReference type="PROSITE" id="PS51465"/>
    </source>
</evidence>
<dbReference type="PANTHER" id="PTHR13866">
    <property type="entry name" value="SPARC OSTEONECTIN"/>
    <property type="match status" value="1"/>
</dbReference>
<dbReference type="SUPFAM" id="SSF100895">
    <property type="entry name" value="Kazal-type serine protease inhibitors"/>
    <property type="match status" value="2"/>
</dbReference>
<organism evidence="5 6">
    <name type="scientific">Ladona fulva</name>
    <name type="common">Scarce chaser dragonfly</name>
    <name type="synonym">Libellula fulva</name>
    <dbReference type="NCBI Taxonomy" id="123851"/>
    <lineage>
        <taxon>Eukaryota</taxon>
        <taxon>Metazoa</taxon>
        <taxon>Ecdysozoa</taxon>
        <taxon>Arthropoda</taxon>
        <taxon>Hexapoda</taxon>
        <taxon>Insecta</taxon>
        <taxon>Pterygota</taxon>
        <taxon>Palaeoptera</taxon>
        <taxon>Odonata</taxon>
        <taxon>Epiprocta</taxon>
        <taxon>Anisoptera</taxon>
        <taxon>Libelluloidea</taxon>
        <taxon>Libellulidae</taxon>
        <taxon>Ladona</taxon>
    </lineage>
</organism>
<dbReference type="Pfam" id="PF07648">
    <property type="entry name" value="Kazal_2"/>
    <property type="match status" value="2"/>
</dbReference>
<reference evidence="5" key="2">
    <citation type="submission" date="2017-10" db="EMBL/GenBank/DDBJ databases">
        <title>Ladona fulva Genome sequencing and assembly.</title>
        <authorList>
            <person name="Murali S."/>
            <person name="Richards S."/>
            <person name="Bandaranaike D."/>
            <person name="Bellair M."/>
            <person name="Blankenburg K."/>
            <person name="Chao H."/>
            <person name="Dinh H."/>
            <person name="Doddapaneni H."/>
            <person name="Dugan-Rocha S."/>
            <person name="Elkadiri S."/>
            <person name="Gnanaolivu R."/>
            <person name="Hernandez B."/>
            <person name="Skinner E."/>
            <person name="Javaid M."/>
            <person name="Lee S."/>
            <person name="Li M."/>
            <person name="Ming W."/>
            <person name="Munidasa M."/>
            <person name="Muniz J."/>
            <person name="Nguyen L."/>
            <person name="Hughes D."/>
            <person name="Osuji N."/>
            <person name="Pu L.-L."/>
            <person name="Puazo M."/>
            <person name="Qu C."/>
            <person name="Quiroz J."/>
            <person name="Raj R."/>
            <person name="Weissenberger G."/>
            <person name="Xin Y."/>
            <person name="Zou X."/>
            <person name="Han Y."/>
            <person name="Worley K."/>
            <person name="Muzny D."/>
            <person name="Gibbs R."/>
        </authorList>
    </citation>
    <scope>NUCLEOTIDE SEQUENCE</scope>
    <source>
        <strain evidence="5">Sampled in the wild</strain>
    </source>
</reference>
<feature type="domain" description="Kazal-like" evidence="4">
    <location>
        <begin position="26"/>
        <end position="75"/>
    </location>
</feature>
<reference evidence="5" key="1">
    <citation type="submission" date="2013-04" db="EMBL/GenBank/DDBJ databases">
        <authorList>
            <person name="Qu J."/>
            <person name="Murali S.C."/>
            <person name="Bandaranaike D."/>
            <person name="Bellair M."/>
            <person name="Blankenburg K."/>
            <person name="Chao H."/>
            <person name="Dinh H."/>
            <person name="Doddapaneni H."/>
            <person name="Downs B."/>
            <person name="Dugan-Rocha S."/>
            <person name="Elkadiri S."/>
            <person name="Gnanaolivu R.D."/>
            <person name="Hernandez B."/>
            <person name="Javaid M."/>
            <person name="Jayaseelan J.C."/>
            <person name="Lee S."/>
            <person name="Li M."/>
            <person name="Ming W."/>
            <person name="Munidasa M."/>
            <person name="Muniz J."/>
            <person name="Nguyen L."/>
            <person name="Ongeri F."/>
            <person name="Osuji N."/>
            <person name="Pu L.-L."/>
            <person name="Puazo M."/>
            <person name="Qu C."/>
            <person name="Quiroz J."/>
            <person name="Raj R."/>
            <person name="Weissenberger G."/>
            <person name="Xin Y."/>
            <person name="Zou X."/>
            <person name="Han Y."/>
            <person name="Richards S."/>
            <person name="Worley K."/>
            <person name="Muzny D."/>
            <person name="Gibbs R."/>
        </authorList>
    </citation>
    <scope>NUCLEOTIDE SEQUENCE</scope>
    <source>
        <strain evidence="5">Sampled in the wild</strain>
    </source>
</reference>
<evidence type="ECO:0000313" key="6">
    <source>
        <dbReference type="Proteomes" id="UP000792457"/>
    </source>
</evidence>
<dbReference type="GO" id="GO:0005509">
    <property type="term" value="F:calcium ion binding"/>
    <property type="evidence" value="ECO:0007669"/>
    <property type="project" value="TreeGrafter"/>
</dbReference>
<dbReference type="InterPro" id="IPR036058">
    <property type="entry name" value="Kazal_dom_sf"/>
</dbReference>
<keyword evidence="6" id="KW-1185">Reference proteome</keyword>
<feature type="domain" description="Kazal-like" evidence="4">
    <location>
        <begin position="93"/>
        <end position="126"/>
    </location>
</feature>
<dbReference type="EMBL" id="KZ308201">
    <property type="protein sequence ID" value="KAG8224571.1"/>
    <property type="molecule type" value="Genomic_DNA"/>
</dbReference>
<dbReference type="PANTHER" id="PTHR13866:SF29">
    <property type="entry name" value="FOLLISTATIN"/>
    <property type="match status" value="1"/>
</dbReference>
<evidence type="ECO:0000256" key="3">
    <source>
        <dbReference type="ARBA" id="ARBA00023180"/>
    </source>
</evidence>
<comment type="caution">
    <text evidence="5">The sequence shown here is derived from an EMBL/GenBank/DDBJ whole genome shotgun (WGS) entry which is preliminary data.</text>
</comment>
<dbReference type="InterPro" id="IPR002350">
    <property type="entry name" value="Kazal_dom"/>
</dbReference>
<accession>A0A8K0NWI9</accession>
<protein>
    <recommendedName>
        <fullName evidence="4">Kazal-like domain-containing protein</fullName>
    </recommendedName>
</protein>
<dbReference type="GO" id="GO:0005615">
    <property type="term" value="C:extracellular space"/>
    <property type="evidence" value="ECO:0007669"/>
    <property type="project" value="TreeGrafter"/>
</dbReference>
<evidence type="ECO:0000256" key="1">
    <source>
        <dbReference type="ARBA" id="ARBA00022729"/>
    </source>
</evidence>
<dbReference type="GO" id="GO:0050840">
    <property type="term" value="F:extracellular matrix binding"/>
    <property type="evidence" value="ECO:0007669"/>
    <property type="project" value="TreeGrafter"/>
</dbReference>
<keyword evidence="1" id="KW-0732">Signal</keyword>